<dbReference type="RefSeq" id="WP_108923431.1">
    <property type="nucleotide sequence ID" value="NZ_CP029206.1"/>
</dbReference>
<gene>
    <name evidence="2" type="ORF">DDU33_04810</name>
</gene>
<feature type="chain" id="PRO_5015981691" description="Lipoprotein" evidence="1">
    <location>
        <begin position="21"/>
        <end position="182"/>
    </location>
</feature>
<accession>A0A2U8FIL7</accession>
<dbReference type="PROSITE" id="PS51257">
    <property type="entry name" value="PROKAR_LIPOPROTEIN"/>
    <property type="match status" value="1"/>
</dbReference>
<evidence type="ECO:0000313" key="3">
    <source>
        <dbReference type="Proteomes" id="UP000244920"/>
    </source>
</evidence>
<proteinExistence type="predicted"/>
<dbReference type="KEGG" id="apor:DDU33_04810"/>
<dbReference type="AlphaFoldDB" id="A0A2U8FIL7"/>
<evidence type="ECO:0008006" key="4">
    <source>
        <dbReference type="Google" id="ProtNLM"/>
    </source>
</evidence>
<protein>
    <recommendedName>
        <fullName evidence="4">Lipoprotein</fullName>
    </recommendedName>
</protein>
<evidence type="ECO:0000256" key="1">
    <source>
        <dbReference type="SAM" id="SignalP"/>
    </source>
</evidence>
<evidence type="ECO:0000313" key="2">
    <source>
        <dbReference type="EMBL" id="AWI50840.1"/>
    </source>
</evidence>
<organism evidence="2 3">
    <name type="scientific">Actinobacillus porcitonsillarum</name>
    <dbReference type="NCBI Taxonomy" id="189834"/>
    <lineage>
        <taxon>Bacteria</taxon>
        <taxon>Pseudomonadati</taxon>
        <taxon>Pseudomonadota</taxon>
        <taxon>Gammaproteobacteria</taxon>
        <taxon>Pasteurellales</taxon>
        <taxon>Pasteurellaceae</taxon>
        <taxon>Actinobacillus</taxon>
    </lineage>
</organism>
<sequence length="182" mass="20319">MKKLLLVAFATFLASCSTFQFPSTSKTETESTSQISRKQFIGNWQCEMDGGKIGTSNKVKLSEDGHAGYLGLITMPKEDPLFQYKVKRQGTWSFADNTLFYIFTQSSVERAHTSEMLRKIKTSKELNATENEYFAAVKSQMTKADQKPISLAVSDFTAQSFAIKQTVAETARTGRCVRVASH</sequence>
<dbReference type="EMBL" id="CP029206">
    <property type="protein sequence ID" value="AWI50840.1"/>
    <property type="molecule type" value="Genomic_DNA"/>
</dbReference>
<keyword evidence="1" id="KW-0732">Signal</keyword>
<feature type="signal peptide" evidence="1">
    <location>
        <begin position="1"/>
        <end position="20"/>
    </location>
</feature>
<name>A0A2U8FIL7_9PAST</name>
<reference evidence="3" key="1">
    <citation type="submission" date="2018-05" db="EMBL/GenBank/DDBJ databases">
        <title>Complete genome sequence of Actinobacillus porcitonsillarum reference strain 9953L55 (CCUG 46996).</title>
        <authorList>
            <person name="Dona V."/>
            <person name="Perreten V."/>
        </authorList>
    </citation>
    <scope>NUCLEOTIDE SEQUENCE [LARGE SCALE GENOMIC DNA]</scope>
    <source>
        <strain evidence="3">9953L55</strain>
    </source>
</reference>
<keyword evidence="3" id="KW-1185">Reference proteome</keyword>
<dbReference type="Proteomes" id="UP000244920">
    <property type="component" value="Chromosome"/>
</dbReference>